<protein>
    <submittedName>
        <fullName evidence="2">Uncharacterized protein</fullName>
    </submittedName>
</protein>
<dbReference type="RefSeq" id="WP_125555191.1">
    <property type="nucleotide sequence ID" value="NZ_RBVX01000005.1"/>
</dbReference>
<proteinExistence type="predicted"/>
<organism evidence="2 3">
    <name type="scientific">Salibacterium salarium</name>
    <dbReference type="NCBI Taxonomy" id="284579"/>
    <lineage>
        <taxon>Bacteria</taxon>
        <taxon>Bacillati</taxon>
        <taxon>Bacillota</taxon>
        <taxon>Bacilli</taxon>
        <taxon>Bacillales</taxon>
        <taxon>Bacillaceae</taxon>
    </lineage>
</organism>
<reference evidence="2 3" key="1">
    <citation type="submission" date="2018-10" db="EMBL/GenBank/DDBJ databases">
        <title>Draft genome sequence of Bacillus salarius IM0101, isolated from a hypersaline soil in Inner Mongolia, China.</title>
        <authorList>
            <person name="Yamprayoonswat W."/>
            <person name="Boonvisut S."/>
            <person name="Jumpathong W."/>
            <person name="Sittihan S."/>
            <person name="Ruangsuj P."/>
            <person name="Wanthongcharoen S."/>
            <person name="Thongpramul N."/>
            <person name="Pimmason S."/>
            <person name="Yu B."/>
            <person name="Yasawong M."/>
        </authorList>
    </citation>
    <scope>NUCLEOTIDE SEQUENCE [LARGE SCALE GENOMIC DNA]</scope>
    <source>
        <strain evidence="2 3">IM0101</strain>
    </source>
</reference>
<accession>A0A428N6L6</accession>
<feature type="transmembrane region" description="Helical" evidence="1">
    <location>
        <begin position="67"/>
        <end position="85"/>
    </location>
</feature>
<keyword evidence="1" id="KW-0472">Membrane</keyword>
<evidence type="ECO:0000313" key="3">
    <source>
        <dbReference type="Proteomes" id="UP000275076"/>
    </source>
</evidence>
<dbReference type="Proteomes" id="UP000275076">
    <property type="component" value="Unassembled WGS sequence"/>
</dbReference>
<comment type="caution">
    <text evidence="2">The sequence shown here is derived from an EMBL/GenBank/DDBJ whole genome shotgun (WGS) entry which is preliminary data.</text>
</comment>
<sequence length="95" mass="10953">MDWSLYLGAVLAWAVIRWEGKKLHLIPFLKEGLFICITIYILNLIGDFITAFFNISLSPFDYLPETLNLWIGGIIFFSVVCYLSVKSWKNSSKND</sequence>
<evidence type="ECO:0000256" key="1">
    <source>
        <dbReference type="SAM" id="Phobius"/>
    </source>
</evidence>
<keyword evidence="1" id="KW-0812">Transmembrane</keyword>
<dbReference type="AlphaFoldDB" id="A0A428N6L6"/>
<keyword evidence="3" id="KW-1185">Reference proteome</keyword>
<dbReference type="OrthoDB" id="2972771at2"/>
<name>A0A428N6L6_9BACI</name>
<gene>
    <name evidence="2" type="ORF">D7Z54_07320</name>
</gene>
<keyword evidence="1" id="KW-1133">Transmembrane helix</keyword>
<dbReference type="EMBL" id="RBVX01000005">
    <property type="protein sequence ID" value="RSL33922.1"/>
    <property type="molecule type" value="Genomic_DNA"/>
</dbReference>
<feature type="transmembrane region" description="Helical" evidence="1">
    <location>
        <begin position="32"/>
        <end position="55"/>
    </location>
</feature>
<evidence type="ECO:0000313" key="2">
    <source>
        <dbReference type="EMBL" id="RSL33922.1"/>
    </source>
</evidence>